<reference evidence="1 2" key="1">
    <citation type="submission" date="2015-09" db="EMBL/GenBank/DDBJ databases">
        <authorList>
            <consortium name="Pathogen Informatics"/>
        </authorList>
    </citation>
    <scope>NUCLEOTIDE SEQUENCE [LARGE SCALE GENOMIC DNA]</scope>
    <source>
        <strain evidence="1 2">2789STDY5834865</strain>
    </source>
</reference>
<accession>A0A174RSQ0</accession>
<dbReference type="Proteomes" id="UP000095512">
    <property type="component" value="Unassembled WGS sequence"/>
</dbReference>
<dbReference type="RefSeq" id="WP_242857958.1">
    <property type="nucleotide sequence ID" value="NZ_CZAB01000058.1"/>
</dbReference>
<proteinExistence type="predicted"/>
<organism evidence="1 2">
    <name type="scientific">Enterocloster clostridioformis</name>
    <dbReference type="NCBI Taxonomy" id="1531"/>
    <lineage>
        <taxon>Bacteria</taxon>
        <taxon>Bacillati</taxon>
        <taxon>Bacillota</taxon>
        <taxon>Clostridia</taxon>
        <taxon>Lachnospirales</taxon>
        <taxon>Lachnospiraceae</taxon>
        <taxon>Enterocloster</taxon>
    </lineage>
</organism>
<dbReference type="EMBL" id="CZAB01000058">
    <property type="protein sequence ID" value="CUP88522.1"/>
    <property type="molecule type" value="Genomic_DNA"/>
</dbReference>
<sequence length="190" mass="21510">MIDIMPDDKEISKALNVLNSISDKLRYEKICEISEAQKNIYKELLEKFKQLHDSSPTDNAPKNLHNLKGEALENLVSYLLTISGNIFNVDRNLRTSTNEIDQIVTLTPQGKVLLTYHLIDPKLDTFLGECKNYDKAVSVTYIGKFCSLLLTTNIKIGILFSYYGTSGTGWSNGAGLIKKFYLHKEKLEDK</sequence>
<dbReference type="AlphaFoldDB" id="A0A174RSQ0"/>
<name>A0A174RSQ0_9FIRM</name>
<evidence type="ECO:0000313" key="1">
    <source>
        <dbReference type="EMBL" id="CUP88522.1"/>
    </source>
</evidence>
<protein>
    <submittedName>
        <fullName evidence="1">Uncharacterized protein</fullName>
    </submittedName>
</protein>
<gene>
    <name evidence="1" type="ORF">ERS852480_04313</name>
</gene>
<evidence type="ECO:0000313" key="2">
    <source>
        <dbReference type="Proteomes" id="UP000095512"/>
    </source>
</evidence>